<dbReference type="RefSeq" id="WP_166536634.1">
    <property type="nucleotide sequence ID" value="NZ_JAABLM010000006.1"/>
</dbReference>
<evidence type="ECO:0000313" key="7">
    <source>
        <dbReference type="Proteomes" id="UP000798602"/>
    </source>
</evidence>
<dbReference type="SUPFAM" id="SSF51182">
    <property type="entry name" value="RmlC-like cupins"/>
    <property type="match status" value="1"/>
</dbReference>
<accession>A0ABW9Z8A1</accession>
<comment type="pathway">
    <text evidence="5">Carbohydrate biosynthesis; dTDP-L-rhamnose biosynthesis.</text>
</comment>
<dbReference type="Gene3D" id="2.60.120.10">
    <property type="entry name" value="Jelly Rolls"/>
    <property type="match status" value="1"/>
</dbReference>
<evidence type="ECO:0000313" key="6">
    <source>
        <dbReference type="EMBL" id="NBL64807.1"/>
    </source>
</evidence>
<dbReference type="InterPro" id="IPR011051">
    <property type="entry name" value="RmlC_Cupin_sf"/>
</dbReference>
<keyword evidence="5 6" id="KW-0413">Isomerase</keyword>
<dbReference type="GO" id="GO:0008830">
    <property type="term" value="F:dTDP-4-dehydrorhamnose 3,5-epimerase activity"/>
    <property type="evidence" value="ECO:0007669"/>
    <property type="project" value="UniProtKB-EC"/>
</dbReference>
<name>A0ABW9Z8A1_9FLAO</name>
<evidence type="ECO:0000256" key="4">
    <source>
        <dbReference type="ARBA" id="ARBA00019595"/>
    </source>
</evidence>
<evidence type="ECO:0000256" key="3">
    <source>
        <dbReference type="ARBA" id="ARBA00012098"/>
    </source>
</evidence>
<organism evidence="6 7">
    <name type="scientific">Flavobacterium ichthyis</name>
    <dbReference type="NCBI Taxonomy" id="2698827"/>
    <lineage>
        <taxon>Bacteria</taxon>
        <taxon>Pseudomonadati</taxon>
        <taxon>Bacteroidota</taxon>
        <taxon>Flavobacteriia</taxon>
        <taxon>Flavobacteriales</taxon>
        <taxon>Flavobacteriaceae</taxon>
        <taxon>Flavobacterium</taxon>
    </lineage>
</organism>
<dbReference type="PANTHER" id="PTHR21047:SF2">
    <property type="entry name" value="THYMIDINE DIPHOSPHO-4-KETO-RHAMNOSE 3,5-EPIMERASE"/>
    <property type="match status" value="1"/>
</dbReference>
<comment type="similarity">
    <text evidence="5">Belongs to the dTDP-4-dehydrorhamnose 3,5-epimerase family.</text>
</comment>
<sequence length="182" mass="20453">MLVEQTTIEGLKIITPKIFGDDRGYFFEAYNQNAYTKNGIDLVFIQDNQSSSKKNVIRGLHLQLPPFAQSKLVRVLQGEILDVAVDVRPESPTFGQHFSIVLSEENHKQLLIPKGFAHGFSVLSEEAVVAYKIDEVYDKDSERSIKFDDPALAIDWKVNSRDAIVSEKDQIAGTLADLKPFL</sequence>
<comment type="subunit">
    <text evidence="5">Homodimer.</text>
</comment>
<dbReference type="Pfam" id="PF00908">
    <property type="entry name" value="dTDP_sugar_isom"/>
    <property type="match status" value="1"/>
</dbReference>
<evidence type="ECO:0000256" key="1">
    <source>
        <dbReference type="ARBA" id="ARBA00001298"/>
    </source>
</evidence>
<evidence type="ECO:0000256" key="5">
    <source>
        <dbReference type="RuleBase" id="RU364069"/>
    </source>
</evidence>
<reference evidence="7" key="1">
    <citation type="submission" date="2020-01" db="EMBL/GenBank/DDBJ databases">
        <title>Sphingomonas sp. strain CSW-10.</title>
        <authorList>
            <person name="Chen W.-M."/>
        </authorList>
    </citation>
    <scope>NUCLEOTIDE SEQUENCE [LARGE SCALE GENOMIC DNA]</scope>
    <source>
        <strain evidence="7">NST-5</strain>
    </source>
</reference>
<keyword evidence="7" id="KW-1185">Reference proteome</keyword>
<dbReference type="Proteomes" id="UP000798602">
    <property type="component" value="Unassembled WGS sequence"/>
</dbReference>
<evidence type="ECO:0000256" key="2">
    <source>
        <dbReference type="ARBA" id="ARBA00001997"/>
    </source>
</evidence>
<dbReference type="EC" id="5.1.3.13" evidence="3 5"/>
<dbReference type="InterPro" id="IPR014710">
    <property type="entry name" value="RmlC-like_jellyroll"/>
</dbReference>
<comment type="caution">
    <text evidence="6">The sequence shown here is derived from an EMBL/GenBank/DDBJ whole genome shotgun (WGS) entry which is preliminary data.</text>
</comment>
<gene>
    <name evidence="6" type="primary">rfbC</name>
    <name evidence="6" type="ORF">GV828_06285</name>
</gene>
<proteinExistence type="inferred from homology"/>
<dbReference type="NCBIfam" id="TIGR01221">
    <property type="entry name" value="rmlC"/>
    <property type="match status" value="1"/>
</dbReference>
<comment type="function">
    <text evidence="2 5">Catalyzes the epimerization of the C3' and C5'positions of dTDP-6-deoxy-D-xylo-4-hexulose, forming dTDP-6-deoxy-L-lyxo-4-hexulose.</text>
</comment>
<comment type="catalytic activity">
    <reaction evidence="1 5">
        <text>dTDP-4-dehydro-6-deoxy-alpha-D-glucose = dTDP-4-dehydro-beta-L-rhamnose</text>
        <dbReference type="Rhea" id="RHEA:16969"/>
        <dbReference type="ChEBI" id="CHEBI:57649"/>
        <dbReference type="ChEBI" id="CHEBI:62830"/>
        <dbReference type="EC" id="5.1.3.13"/>
    </reaction>
</comment>
<dbReference type="InterPro" id="IPR000888">
    <property type="entry name" value="RmlC-like"/>
</dbReference>
<dbReference type="EMBL" id="JAABLM010000006">
    <property type="protein sequence ID" value="NBL64807.1"/>
    <property type="molecule type" value="Genomic_DNA"/>
</dbReference>
<dbReference type="PANTHER" id="PTHR21047">
    <property type="entry name" value="DTDP-6-DEOXY-D-GLUCOSE-3,5 EPIMERASE"/>
    <property type="match status" value="1"/>
</dbReference>
<dbReference type="CDD" id="cd00438">
    <property type="entry name" value="cupin_RmlC"/>
    <property type="match status" value="1"/>
</dbReference>
<protein>
    <recommendedName>
        <fullName evidence="4 5">dTDP-4-dehydrorhamnose 3,5-epimerase</fullName>
        <ecNumber evidence="3 5">5.1.3.13</ecNumber>
    </recommendedName>
    <alternativeName>
        <fullName evidence="5">Thymidine diphospho-4-keto-rhamnose 3,5-epimerase</fullName>
    </alternativeName>
</protein>